<dbReference type="AlphaFoldDB" id="A0A1M6PZ55"/>
<keyword evidence="2" id="KW-0812">Transmembrane</keyword>
<keyword evidence="2" id="KW-0472">Membrane</keyword>
<dbReference type="EMBL" id="FRAQ01000001">
    <property type="protein sequence ID" value="SHK13218.1"/>
    <property type="molecule type" value="Genomic_DNA"/>
</dbReference>
<protein>
    <recommendedName>
        <fullName evidence="5">DUF748 domain-containing protein</fullName>
    </recommendedName>
</protein>
<organism evidence="3 4">
    <name type="scientific">Marinobacter antarcticus</name>
    <dbReference type="NCBI Taxonomy" id="564117"/>
    <lineage>
        <taxon>Bacteria</taxon>
        <taxon>Pseudomonadati</taxon>
        <taxon>Pseudomonadota</taxon>
        <taxon>Gammaproteobacteria</taxon>
        <taxon>Pseudomonadales</taxon>
        <taxon>Marinobacteraceae</taxon>
        <taxon>Marinobacter</taxon>
    </lineage>
</organism>
<evidence type="ECO:0000256" key="1">
    <source>
        <dbReference type="SAM" id="MobiDB-lite"/>
    </source>
</evidence>
<dbReference type="GO" id="GO:0005886">
    <property type="term" value="C:plasma membrane"/>
    <property type="evidence" value="ECO:0007669"/>
    <property type="project" value="TreeGrafter"/>
</dbReference>
<dbReference type="PANTHER" id="PTHR30441:SF8">
    <property type="entry name" value="DUF748 DOMAIN-CONTAINING PROTEIN"/>
    <property type="match status" value="1"/>
</dbReference>
<dbReference type="Proteomes" id="UP000184497">
    <property type="component" value="Unassembled WGS sequence"/>
</dbReference>
<sequence>MALSAGRSTLCNIAHFNGRGLMYSGLLRRFGGGLRTGWASPRRVRFWLLVLIILYTLLGFFALPWIIQYLAVNSAEKDFGRELRIEVVQANPFTLTLQIDGVELDDTDNRQLLGWDRLFIDLAWSSLVNRTWTFQTIRLDKPIILEERFASGETRLSRLASESSDTAPAENKPDSLPALRINDLRVEGGILRFADNLQDPAAGDANQPKQVSLALQNVLVSVKDLTLQKNTRFPLRLDGQLAEGGKLAFDGTLQLLPTTALEGSARIDELALKQAEPYLRQFADVRLGSGTLNLSGQIHKNAQQPFAFQGSAGVDSLSIRGASNDELLIGWQGLQTEQLDLGIKEKQLETATITIDGLSGRVVIHEDQTTNFGQLVAKPPANAEDNDNAARTDEKVTPFSITIESIELTDGTLRFADYSLPLPFSTSIHTLNGQISTLNSTSDQPARVDLEGQVAEYGLARVEGAVDVWHPSRASNLQLTFRNLQIPEYSPYTVDFAGRKIAGGTMDLDLDYTVKSRQLDGQNNLVLHDLKLGEKMASSDAMDLPLDLAIALLQDSDGVIDLNLPVTGNVGDPEFDFNQVIRQALGDAITSVITAPFSFLANLVGAGSENLGQVEFAKGRTDLLPPQRERIAKLREALNQRPALALELAGPFSRNFDGPALQREKAIETLRQRLAGADREVADPSLTAESNQSIVETMFSSYYPETDLEAVQTRFTEKQNESSDGAGLDALAYRNHLAERVIAAQSITDAELEAIANARASAVRDALVDPNADASIATDRVRLLDPKEIGSADGERIAMKVGITAD</sequence>
<feature type="region of interest" description="Disordered" evidence="1">
    <location>
        <begin position="156"/>
        <end position="175"/>
    </location>
</feature>
<dbReference type="InterPro" id="IPR052894">
    <property type="entry name" value="AsmA-related"/>
</dbReference>
<proteinExistence type="predicted"/>
<accession>A0A1M6PZ55</accession>
<evidence type="ECO:0000313" key="3">
    <source>
        <dbReference type="EMBL" id="SHK13218.1"/>
    </source>
</evidence>
<dbReference type="STRING" id="564117.SAMN05216369_0595"/>
<keyword evidence="4" id="KW-1185">Reference proteome</keyword>
<dbReference type="PANTHER" id="PTHR30441">
    <property type="entry name" value="DUF748 DOMAIN-CONTAINING PROTEIN"/>
    <property type="match status" value="1"/>
</dbReference>
<evidence type="ECO:0000313" key="4">
    <source>
        <dbReference type="Proteomes" id="UP000184497"/>
    </source>
</evidence>
<keyword evidence="2" id="KW-1133">Transmembrane helix</keyword>
<dbReference type="InterPro" id="IPR008023">
    <property type="entry name" value="DUF748"/>
</dbReference>
<evidence type="ECO:0000256" key="2">
    <source>
        <dbReference type="SAM" id="Phobius"/>
    </source>
</evidence>
<feature type="transmembrane region" description="Helical" evidence="2">
    <location>
        <begin position="46"/>
        <end position="67"/>
    </location>
</feature>
<dbReference type="Pfam" id="PF05359">
    <property type="entry name" value="DUF748"/>
    <property type="match status" value="2"/>
</dbReference>
<reference evidence="4" key="1">
    <citation type="submission" date="2016-11" db="EMBL/GenBank/DDBJ databases">
        <authorList>
            <person name="Varghese N."/>
            <person name="Submissions S."/>
        </authorList>
    </citation>
    <scope>NUCLEOTIDE SEQUENCE [LARGE SCALE GENOMIC DNA]</scope>
    <source>
        <strain evidence="4">CGMCC 1.10835</strain>
    </source>
</reference>
<gene>
    <name evidence="3" type="ORF">SAMN05216369_0595</name>
</gene>
<evidence type="ECO:0008006" key="5">
    <source>
        <dbReference type="Google" id="ProtNLM"/>
    </source>
</evidence>
<dbReference type="GO" id="GO:0090313">
    <property type="term" value="P:regulation of protein targeting to membrane"/>
    <property type="evidence" value="ECO:0007669"/>
    <property type="project" value="TreeGrafter"/>
</dbReference>
<name>A0A1M6PZ55_9GAMM</name>